<dbReference type="InterPro" id="IPR037923">
    <property type="entry name" value="HTH-like"/>
</dbReference>
<keyword evidence="1" id="KW-0805">Transcription regulation</keyword>
<evidence type="ECO:0000256" key="2">
    <source>
        <dbReference type="ARBA" id="ARBA00023125"/>
    </source>
</evidence>
<keyword evidence="6" id="KW-1185">Reference proteome</keyword>
<name>A0ABW3DAR5_9BACL</name>
<dbReference type="Proteomes" id="UP001597120">
    <property type="component" value="Unassembled WGS sequence"/>
</dbReference>
<keyword evidence="3" id="KW-0804">Transcription</keyword>
<dbReference type="PROSITE" id="PS01124">
    <property type="entry name" value="HTH_ARAC_FAMILY_2"/>
    <property type="match status" value="1"/>
</dbReference>
<evidence type="ECO:0000313" key="5">
    <source>
        <dbReference type="EMBL" id="MFD0870593.1"/>
    </source>
</evidence>
<feature type="domain" description="HTH araC/xylS-type" evidence="4">
    <location>
        <begin position="187"/>
        <end position="285"/>
    </location>
</feature>
<dbReference type="Pfam" id="PF02311">
    <property type="entry name" value="AraC_binding"/>
    <property type="match status" value="1"/>
</dbReference>
<evidence type="ECO:0000259" key="4">
    <source>
        <dbReference type="PROSITE" id="PS01124"/>
    </source>
</evidence>
<evidence type="ECO:0000313" key="6">
    <source>
        <dbReference type="Proteomes" id="UP001597120"/>
    </source>
</evidence>
<dbReference type="Gene3D" id="1.10.10.60">
    <property type="entry name" value="Homeodomain-like"/>
    <property type="match status" value="2"/>
</dbReference>
<dbReference type="EMBL" id="JBHTIU010000050">
    <property type="protein sequence ID" value="MFD0870593.1"/>
    <property type="molecule type" value="Genomic_DNA"/>
</dbReference>
<dbReference type="PRINTS" id="PR00032">
    <property type="entry name" value="HTHARAC"/>
</dbReference>
<dbReference type="PANTHER" id="PTHR43280:SF2">
    <property type="entry name" value="HTH-TYPE TRANSCRIPTIONAL REGULATOR EXSA"/>
    <property type="match status" value="1"/>
</dbReference>
<dbReference type="RefSeq" id="WP_186328259.1">
    <property type="nucleotide sequence ID" value="NZ_JBHTIU010000050.1"/>
</dbReference>
<dbReference type="InterPro" id="IPR003313">
    <property type="entry name" value="AraC-bd"/>
</dbReference>
<dbReference type="PROSITE" id="PS00041">
    <property type="entry name" value="HTH_ARAC_FAMILY_1"/>
    <property type="match status" value="1"/>
</dbReference>
<dbReference type="Pfam" id="PF12833">
    <property type="entry name" value="HTH_18"/>
    <property type="match status" value="1"/>
</dbReference>
<dbReference type="InterPro" id="IPR014710">
    <property type="entry name" value="RmlC-like_jellyroll"/>
</dbReference>
<dbReference type="PANTHER" id="PTHR43280">
    <property type="entry name" value="ARAC-FAMILY TRANSCRIPTIONAL REGULATOR"/>
    <property type="match status" value="1"/>
</dbReference>
<sequence length="294" mass="34219">MISTLLYEDSLTHKLYGKSRLPIFIMEKFMKRDYPLHHHNFAELSLVIDGTGVEILNGKPHRFKRGTVSFLLPHHIHEVQLHQPIVHKYNCMFDIQLLLTNRSSDILVNFLLKTGTILPSHYDLDEEQTAFMEQIFKSMEVEYNSEKFGKDAVLHSKLLEAFVFLFRTIHPEEANISLSTDSQRNVLDLLYYLHLHFHNDLTLHGLAKQFNWNASYISRLFKQHVGQSFIDYLHFLRVERAASLLASTSMSILDIALEVGFNSSQTLSRVFKKFKGVSPKEFREAHLNTVSKMR</sequence>
<dbReference type="SUPFAM" id="SSF51215">
    <property type="entry name" value="Regulatory protein AraC"/>
    <property type="match status" value="1"/>
</dbReference>
<dbReference type="SMART" id="SM00342">
    <property type="entry name" value="HTH_ARAC"/>
    <property type="match status" value="1"/>
</dbReference>
<proteinExistence type="predicted"/>
<gene>
    <name evidence="5" type="ORF">ACFQ03_15665</name>
</gene>
<evidence type="ECO:0000256" key="1">
    <source>
        <dbReference type="ARBA" id="ARBA00023015"/>
    </source>
</evidence>
<dbReference type="Gene3D" id="2.60.120.10">
    <property type="entry name" value="Jelly Rolls"/>
    <property type="match status" value="1"/>
</dbReference>
<comment type="caution">
    <text evidence="5">The sequence shown here is derived from an EMBL/GenBank/DDBJ whole genome shotgun (WGS) entry which is preliminary data.</text>
</comment>
<protein>
    <submittedName>
        <fullName evidence="5">AraC family transcriptional regulator</fullName>
    </submittedName>
</protein>
<dbReference type="InterPro" id="IPR018060">
    <property type="entry name" value="HTH_AraC"/>
</dbReference>
<dbReference type="InterPro" id="IPR020449">
    <property type="entry name" value="Tscrpt_reg_AraC-type_HTH"/>
</dbReference>
<organism evidence="5 6">
    <name type="scientific">Paenibacillus residui</name>
    <dbReference type="NCBI Taxonomy" id="629724"/>
    <lineage>
        <taxon>Bacteria</taxon>
        <taxon>Bacillati</taxon>
        <taxon>Bacillota</taxon>
        <taxon>Bacilli</taxon>
        <taxon>Bacillales</taxon>
        <taxon>Paenibacillaceae</taxon>
        <taxon>Paenibacillus</taxon>
    </lineage>
</organism>
<evidence type="ECO:0000256" key="3">
    <source>
        <dbReference type="ARBA" id="ARBA00023163"/>
    </source>
</evidence>
<keyword evidence="2" id="KW-0238">DNA-binding</keyword>
<accession>A0ABW3DAR5</accession>
<dbReference type="SUPFAM" id="SSF46689">
    <property type="entry name" value="Homeodomain-like"/>
    <property type="match status" value="2"/>
</dbReference>
<reference evidence="6" key="1">
    <citation type="journal article" date="2019" name="Int. J. Syst. Evol. Microbiol.">
        <title>The Global Catalogue of Microorganisms (GCM) 10K type strain sequencing project: providing services to taxonomists for standard genome sequencing and annotation.</title>
        <authorList>
            <consortium name="The Broad Institute Genomics Platform"/>
            <consortium name="The Broad Institute Genome Sequencing Center for Infectious Disease"/>
            <person name="Wu L."/>
            <person name="Ma J."/>
        </authorList>
    </citation>
    <scope>NUCLEOTIDE SEQUENCE [LARGE SCALE GENOMIC DNA]</scope>
    <source>
        <strain evidence="6">CCUG 57263</strain>
    </source>
</reference>
<dbReference type="InterPro" id="IPR009057">
    <property type="entry name" value="Homeodomain-like_sf"/>
</dbReference>
<dbReference type="InterPro" id="IPR018062">
    <property type="entry name" value="HTH_AraC-typ_CS"/>
</dbReference>